<dbReference type="Pfam" id="PF13181">
    <property type="entry name" value="TPR_8"/>
    <property type="match status" value="1"/>
</dbReference>
<dbReference type="SMART" id="SM00028">
    <property type="entry name" value="TPR"/>
    <property type="match status" value="6"/>
</dbReference>
<dbReference type="PROSITE" id="PS50005">
    <property type="entry name" value="TPR"/>
    <property type="match status" value="2"/>
</dbReference>
<dbReference type="Proteomes" id="UP000287033">
    <property type="component" value="Unassembled WGS sequence"/>
</dbReference>
<comment type="caution">
    <text evidence="5">The sequence shown here is derived from an EMBL/GenBank/DDBJ whole genome shotgun (WGS) entry which is preliminary data.</text>
</comment>
<feature type="region of interest" description="Disordered" evidence="4">
    <location>
        <begin position="322"/>
        <end position="365"/>
    </location>
</feature>
<evidence type="ECO:0000256" key="2">
    <source>
        <dbReference type="ARBA" id="ARBA00022803"/>
    </source>
</evidence>
<evidence type="ECO:0000256" key="1">
    <source>
        <dbReference type="ARBA" id="ARBA00022737"/>
    </source>
</evidence>
<evidence type="ECO:0000256" key="3">
    <source>
        <dbReference type="PROSITE-ProRule" id="PRU00339"/>
    </source>
</evidence>
<evidence type="ECO:0000313" key="5">
    <source>
        <dbReference type="EMBL" id="GCC36228.1"/>
    </source>
</evidence>
<dbReference type="GO" id="GO:0060271">
    <property type="term" value="P:cilium assembly"/>
    <property type="evidence" value="ECO:0007669"/>
    <property type="project" value="TreeGrafter"/>
</dbReference>
<reference evidence="5 6" key="1">
    <citation type="journal article" date="2018" name="Nat. Ecol. Evol.">
        <title>Shark genomes provide insights into elasmobranch evolution and the origin of vertebrates.</title>
        <authorList>
            <person name="Hara Y"/>
            <person name="Yamaguchi K"/>
            <person name="Onimaru K"/>
            <person name="Kadota M"/>
            <person name="Koyanagi M"/>
            <person name="Keeley SD"/>
            <person name="Tatsumi K"/>
            <person name="Tanaka K"/>
            <person name="Motone F"/>
            <person name="Kageyama Y"/>
            <person name="Nozu R"/>
            <person name="Adachi N"/>
            <person name="Nishimura O"/>
            <person name="Nakagawa R"/>
            <person name="Tanegashima C"/>
            <person name="Kiyatake I"/>
            <person name="Matsumoto R"/>
            <person name="Murakumo K"/>
            <person name="Nishida K"/>
            <person name="Terakita A"/>
            <person name="Kuratani S"/>
            <person name="Sato K"/>
            <person name="Hyodo S Kuraku.S."/>
        </authorList>
    </citation>
    <scope>NUCLEOTIDE SEQUENCE [LARGE SCALE GENOMIC DNA]</scope>
</reference>
<dbReference type="PANTHER" id="PTHR44314">
    <property type="entry name" value="CILIA- AND FLAGELLA-ASSOCIATED PROTEIN 70"/>
    <property type="match status" value="1"/>
</dbReference>
<proteinExistence type="predicted"/>
<accession>A0A401T0S2</accession>
<feature type="repeat" description="TPR" evidence="3">
    <location>
        <begin position="612"/>
        <end position="645"/>
    </location>
</feature>
<dbReference type="InterPro" id="IPR011990">
    <property type="entry name" value="TPR-like_helical_dom_sf"/>
</dbReference>
<keyword evidence="6" id="KW-1185">Reference proteome</keyword>
<dbReference type="EMBL" id="BEZZ01000799">
    <property type="protein sequence ID" value="GCC36228.1"/>
    <property type="molecule type" value="Genomic_DNA"/>
</dbReference>
<dbReference type="SUPFAM" id="SSF48452">
    <property type="entry name" value="TPR-like"/>
    <property type="match status" value="1"/>
</dbReference>
<evidence type="ECO:0008006" key="7">
    <source>
        <dbReference type="Google" id="ProtNLM"/>
    </source>
</evidence>
<sequence length="1064" mass="120514">MENPVGELKERSPVPVQITVLRARNLKGSKGESPVTYVHAEYNNFQLGDSGKLQMTENEIEYNFTTSFDCTFDGIQGLDNLVHKPVILTVIEVLPKEKKKKDEKVIILGQTTVDLLPLAQGECAFTKTMTLHPLAGTVSEQTASEETKSQLDIAVSIPEPLLSEAQLEESNLLRITTECAYSVPDVWALTGPQFNYMVSLHLPAATSKEFRVLFTNGTLKGEKEPSVRPKRWPVSNITAIGAQNIPDSFVEISPFEDEDGELNRKEDWAFRTEAESDKKHITWNIERRCFMEPEALRRLQKYIAESMYIPVEIKRVPLAPPAKAGGKASKIEKTRRKNREASGVPGGLKGAASHPKNAFNKIRDDKAPKEVYKKNSVNLKSIMTDHVLEPEVPSVANVEGEQYVEARSYIVLEFTLSKPLVQKRLREELVQRVAEIIPPRPLFPRRTGGADRAVADYHNQIISVAKIIMDEYLEMFGQKLTEGKLSQEYQDQEERKHKLIFELNTSGKYFAFKEQLKHAVVKIVREKYLRTVAFENREQLQTFLNKLYIYLVDQMHCCLHKMLHVDPPDPIPESFLSSVQLKHFAKEAEMNKDFELASKYHQERLARDRNNADHWFDYGTFYLMLKDHSKAEECFHEAVAVNQEHISSLILCGILACMNECFEDADSFFESARCFEPNSVLAWTIQGLFYESQDHPILSEMAFAEAKKLQTATETVKKSLDEVIIDKPRETEVPEPESENDIKDQQAATDEPETVIQETPSTHSVATPVGISADVIPKVPSSITGKKRRSSVKEIPKAFEVIESAIAVQPEEPVPALPVPEPPPRETIPVCTRSIYMEAAKFLLDVYALQFATRALAHEMLLGENGLSCEYHVILARLYMLQEEFAKAEESLAEAGRIDHQNPDLWALLGHLSYIKENYNKAKEYYERALCYVNDALDMHSICLRLGSIYLQEEKIQSYKLAKSTYLFASQKAPSCLSWLGVGIACYRLNELTNAEDALCEANILCNMNAEVWGYLTLVCLKTGRKLEAEQTYKYAVKLNLQNTKLLDEINQLQETLGFGNPSL</sequence>
<dbReference type="InterPro" id="IPR052628">
    <property type="entry name" value="CFAP70"/>
</dbReference>
<dbReference type="OMA" id="MSDYHMQ"/>
<dbReference type="OrthoDB" id="10262375at2759"/>
<dbReference type="GO" id="GO:0003341">
    <property type="term" value="P:cilium movement"/>
    <property type="evidence" value="ECO:0007669"/>
    <property type="project" value="TreeGrafter"/>
</dbReference>
<keyword evidence="2 3" id="KW-0802">TPR repeat</keyword>
<dbReference type="PANTHER" id="PTHR44314:SF1">
    <property type="entry name" value="CILIA- AND FLAGELLA-ASSOCIATED PROTEIN 70"/>
    <property type="match status" value="1"/>
</dbReference>
<evidence type="ECO:0000313" key="6">
    <source>
        <dbReference type="Proteomes" id="UP000287033"/>
    </source>
</evidence>
<dbReference type="GO" id="GO:0070062">
    <property type="term" value="C:extracellular exosome"/>
    <property type="evidence" value="ECO:0007669"/>
    <property type="project" value="TreeGrafter"/>
</dbReference>
<dbReference type="STRING" id="137246.A0A401T0S2"/>
<name>A0A401T0S2_CHIPU</name>
<feature type="repeat" description="TPR" evidence="3">
    <location>
        <begin position="903"/>
        <end position="936"/>
    </location>
</feature>
<organism evidence="5 6">
    <name type="scientific">Chiloscyllium punctatum</name>
    <name type="common">Brownbanded bambooshark</name>
    <name type="synonym">Hemiscyllium punctatum</name>
    <dbReference type="NCBI Taxonomy" id="137246"/>
    <lineage>
        <taxon>Eukaryota</taxon>
        <taxon>Metazoa</taxon>
        <taxon>Chordata</taxon>
        <taxon>Craniata</taxon>
        <taxon>Vertebrata</taxon>
        <taxon>Chondrichthyes</taxon>
        <taxon>Elasmobranchii</taxon>
        <taxon>Galeomorphii</taxon>
        <taxon>Galeoidea</taxon>
        <taxon>Orectolobiformes</taxon>
        <taxon>Hemiscylliidae</taxon>
        <taxon>Chiloscyllium</taxon>
    </lineage>
</organism>
<protein>
    <recommendedName>
        <fullName evidence="7">Cilia- and flagella-associated protein 70</fullName>
    </recommendedName>
</protein>
<keyword evidence="1" id="KW-0677">Repeat</keyword>
<gene>
    <name evidence="5" type="ORF">chiPu_0014720</name>
</gene>
<dbReference type="GO" id="GO:0031514">
    <property type="term" value="C:motile cilium"/>
    <property type="evidence" value="ECO:0007669"/>
    <property type="project" value="TreeGrafter"/>
</dbReference>
<feature type="region of interest" description="Disordered" evidence="4">
    <location>
        <begin position="726"/>
        <end position="749"/>
    </location>
</feature>
<dbReference type="InterPro" id="IPR019734">
    <property type="entry name" value="TPR_rpt"/>
</dbReference>
<dbReference type="Gene3D" id="1.25.40.10">
    <property type="entry name" value="Tetratricopeptide repeat domain"/>
    <property type="match status" value="2"/>
</dbReference>
<dbReference type="AlphaFoldDB" id="A0A401T0S2"/>
<evidence type="ECO:0000256" key="4">
    <source>
        <dbReference type="SAM" id="MobiDB-lite"/>
    </source>
</evidence>